<comment type="caution">
    <text evidence="2">The sequence shown here is derived from an EMBL/GenBank/DDBJ whole genome shotgun (WGS) entry which is preliminary data.</text>
</comment>
<dbReference type="SUPFAM" id="SSF47240">
    <property type="entry name" value="Ferritin-like"/>
    <property type="match status" value="1"/>
</dbReference>
<dbReference type="InterPro" id="IPR009078">
    <property type="entry name" value="Ferritin-like_SF"/>
</dbReference>
<keyword evidence="2" id="KW-0167">Capsid protein</keyword>
<feature type="compositionally biased region" description="Low complexity" evidence="1">
    <location>
        <begin position="97"/>
        <end position="108"/>
    </location>
</feature>
<feature type="compositionally biased region" description="Low complexity" evidence="1">
    <location>
        <begin position="65"/>
        <end position="89"/>
    </location>
</feature>
<dbReference type="Pfam" id="PF07875">
    <property type="entry name" value="Coat_F"/>
    <property type="match status" value="1"/>
</dbReference>
<gene>
    <name evidence="2" type="ORF">HZF24_11375</name>
</gene>
<sequence length="187" mass="21060">MNFTNKERTLLEDQKNHEKICVLKYSNYADLTTDPQLKSIFKQIGQTEQEHYNTIEQLLNGQMPQMQQSGQGGSQQSSGGQQSGSQAQGSGQGGSQQSGSQNQAQSMQYQSSFIPQNQSSGYNTSDKDLCTDLLMTEKYVSGAYDTAIFEFRDPQVRNILNHIQKEEQQHGETLYKYMASKGMYQAR</sequence>
<dbReference type="AlphaFoldDB" id="A0A974GWQ0"/>
<dbReference type="EMBL" id="JACBNQ010000012">
    <property type="protein sequence ID" value="NYB74737.1"/>
    <property type="molecule type" value="Genomic_DNA"/>
</dbReference>
<organism evidence="2 3">
    <name type="scientific">Sedimentibacter hydroxybenzoicus DSM 7310</name>
    <dbReference type="NCBI Taxonomy" id="1123245"/>
    <lineage>
        <taxon>Bacteria</taxon>
        <taxon>Bacillati</taxon>
        <taxon>Bacillota</taxon>
        <taxon>Tissierellia</taxon>
        <taxon>Sedimentibacter</taxon>
    </lineage>
</organism>
<accession>A0A974GWQ0</accession>
<evidence type="ECO:0000313" key="2">
    <source>
        <dbReference type="EMBL" id="NYB74737.1"/>
    </source>
</evidence>
<dbReference type="InterPro" id="IPR012347">
    <property type="entry name" value="Ferritin-like"/>
</dbReference>
<dbReference type="Proteomes" id="UP000611629">
    <property type="component" value="Unassembled WGS sequence"/>
</dbReference>
<dbReference type="CDD" id="cd00657">
    <property type="entry name" value="Ferritin_like"/>
    <property type="match status" value="1"/>
</dbReference>
<dbReference type="InterPro" id="IPR012851">
    <property type="entry name" value="Spore_coat_CotF-like"/>
</dbReference>
<feature type="region of interest" description="Disordered" evidence="1">
    <location>
        <begin position="65"/>
        <end position="109"/>
    </location>
</feature>
<dbReference type="Gene3D" id="1.20.1260.10">
    <property type="match status" value="1"/>
</dbReference>
<reference evidence="2" key="1">
    <citation type="submission" date="2020-07" db="EMBL/GenBank/DDBJ databases">
        <title>Genomic analysis of a strain of Sedimentibacter Hydroxybenzoicus DSM7310.</title>
        <authorList>
            <person name="Ma S."/>
        </authorList>
    </citation>
    <scope>NUCLEOTIDE SEQUENCE</scope>
    <source>
        <strain evidence="2">DSM 7310</strain>
    </source>
</reference>
<protein>
    <submittedName>
        <fullName evidence="2">Spore coat protein</fullName>
    </submittedName>
</protein>
<keyword evidence="2" id="KW-0946">Virion</keyword>
<keyword evidence="3" id="KW-1185">Reference proteome</keyword>
<proteinExistence type="predicted"/>
<evidence type="ECO:0000313" key="3">
    <source>
        <dbReference type="Proteomes" id="UP000611629"/>
    </source>
</evidence>
<name>A0A974GWQ0_SEDHY</name>
<evidence type="ECO:0000256" key="1">
    <source>
        <dbReference type="SAM" id="MobiDB-lite"/>
    </source>
</evidence>
<dbReference type="RefSeq" id="WP_179238441.1">
    <property type="nucleotide sequence ID" value="NZ_JACBNQ010000012.1"/>
</dbReference>